<organism evidence="7 8">
    <name type="scientific">Metarhizium album (strain ARSEF 1941)</name>
    <dbReference type="NCBI Taxonomy" id="1081103"/>
    <lineage>
        <taxon>Eukaryota</taxon>
        <taxon>Fungi</taxon>
        <taxon>Dikarya</taxon>
        <taxon>Ascomycota</taxon>
        <taxon>Pezizomycotina</taxon>
        <taxon>Sordariomycetes</taxon>
        <taxon>Hypocreomycetidae</taxon>
        <taxon>Hypocreales</taxon>
        <taxon>Clavicipitaceae</taxon>
        <taxon>Metarhizium</taxon>
    </lineage>
</organism>
<dbReference type="EMBL" id="AZHE01000009">
    <property type="protein sequence ID" value="KHN97961.1"/>
    <property type="molecule type" value="Genomic_DNA"/>
</dbReference>
<dbReference type="GO" id="GO:0015171">
    <property type="term" value="F:amino acid transmembrane transporter activity"/>
    <property type="evidence" value="ECO:0007669"/>
    <property type="project" value="TreeGrafter"/>
</dbReference>
<proteinExistence type="predicted"/>
<evidence type="ECO:0000256" key="5">
    <source>
        <dbReference type="SAM" id="Phobius"/>
    </source>
</evidence>
<feature type="transmembrane region" description="Helical" evidence="5">
    <location>
        <begin position="318"/>
        <end position="337"/>
    </location>
</feature>
<feature type="transmembrane region" description="Helical" evidence="5">
    <location>
        <begin position="277"/>
        <end position="297"/>
    </location>
</feature>
<keyword evidence="8" id="KW-1185">Reference proteome</keyword>
<dbReference type="PANTHER" id="PTHR43341">
    <property type="entry name" value="AMINO ACID PERMEASE"/>
    <property type="match status" value="1"/>
</dbReference>
<evidence type="ECO:0000313" key="7">
    <source>
        <dbReference type="EMBL" id="KHN97961.1"/>
    </source>
</evidence>
<feature type="transmembrane region" description="Helical" evidence="5">
    <location>
        <begin position="59"/>
        <end position="80"/>
    </location>
</feature>
<comment type="caution">
    <text evidence="7">The sequence shown here is derived from an EMBL/GenBank/DDBJ whole genome shotgun (WGS) entry which is preliminary data.</text>
</comment>
<dbReference type="InterPro" id="IPR050524">
    <property type="entry name" value="APC_YAT"/>
</dbReference>
<reference evidence="7 8" key="1">
    <citation type="journal article" date="2014" name="Proc. Natl. Acad. Sci. U.S.A.">
        <title>Trajectory and genomic determinants of fungal-pathogen speciation and host adaptation.</title>
        <authorList>
            <person name="Hu X."/>
            <person name="Xiao G."/>
            <person name="Zheng P."/>
            <person name="Shang Y."/>
            <person name="Su Y."/>
            <person name="Zhang X."/>
            <person name="Liu X."/>
            <person name="Zhan S."/>
            <person name="St Leger R.J."/>
            <person name="Wang C."/>
        </authorList>
    </citation>
    <scope>NUCLEOTIDE SEQUENCE [LARGE SCALE GENOMIC DNA]</scope>
    <source>
        <strain evidence="7 8">ARSEF 1941</strain>
    </source>
</reference>
<dbReference type="Pfam" id="PF00324">
    <property type="entry name" value="AA_permease"/>
    <property type="match status" value="1"/>
</dbReference>
<feature type="transmembrane region" description="Helical" evidence="5">
    <location>
        <begin position="92"/>
        <end position="113"/>
    </location>
</feature>
<evidence type="ECO:0000256" key="2">
    <source>
        <dbReference type="ARBA" id="ARBA00022692"/>
    </source>
</evidence>
<comment type="subcellular location">
    <subcellularLocation>
        <location evidence="1">Membrane</location>
        <topology evidence="1">Multi-pass membrane protein</topology>
    </subcellularLocation>
</comment>
<dbReference type="RefSeq" id="XP_040679027.1">
    <property type="nucleotide sequence ID" value="XM_040823148.1"/>
</dbReference>
<dbReference type="Proteomes" id="UP000030816">
    <property type="component" value="Unassembled WGS sequence"/>
</dbReference>
<dbReference type="PIRSF" id="PIRSF006060">
    <property type="entry name" value="AA_transporter"/>
    <property type="match status" value="1"/>
</dbReference>
<dbReference type="AlphaFoldDB" id="A0A0B2WPJ2"/>
<dbReference type="Gene3D" id="1.20.1740.10">
    <property type="entry name" value="Amino acid/polyamine transporter I"/>
    <property type="match status" value="1"/>
</dbReference>
<feature type="transmembrane region" description="Helical" evidence="5">
    <location>
        <begin position="31"/>
        <end position="53"/>
    </location>
</feature>
<accession>A0A0B2WPJ2</accession>
<dbReference type="HOGENOM" id="CLU_007946_12_1_1"/>
<protein>
    <submittedName>
        <fullName evidence="7">Amino acid/polyamine transporter I</fullName>
    </submittedName>
</protein>
<evidence type="ECO:0000256" key="3">
    <source>
        <dbReference type="ARBA" id="ARBA00022989"/>
    </source>
</evidence>
<evidence type="ECO:0000256" key="1">
    <source>
        <dbReference type="ARBA" id="ARBA00004141"/>
    </source>
</evidence>
<dbReference type="InterPro" id="IPR004841">
    <property type="entry name" value="AA-permease/SLC12A_dom"/>
</dbReference>
<dbReference type="PANTHER" id="PTHR43341:SF39">
    <property type="entry name" value="AMINO ACID TRANSPORTER (EUROFUNG)-RELATED"/>
    <property type="match status" value="1"/>
</dbReference>
<gene>
    <name evidence="7" type="ORF">MAM_04350</name>
</gene>
<dbReference type="OrthoDB" id="3900342at2759"/>
<evidence type="ECO:0000259" key="6">
    <source>
        <dbReference type="Pfam" id="PF00324"/>
    </source>
</evidence>
<dbReference type="GeneID" id="63738805"/>
<evidence type="ECO:0000256" key="4">
    <source>
        <dbReference type="ARBA" id="ARBA00023136"/>
    </source>
</evidence>
<feature type="domain" description="Amino acid permease/ SLC12A" evidence="6">
    <location>
        <begin position="79"/>
        <end position="368"/>
    </location>
</feature>
<keyword evidence="3 5" id="KW-1133">Transmembrane helix</keyword>
<feature type="transmembrane region" description="Helical" evidence="5">
    <location>
        <begin position="244"/>
        <end position="265"/>
    </location>
</feature>
<evidence type="ECO:0000313" key="8">
    <source>
        <dbReference type="Proteomes" id="UP000030816"/>
    </source>
</evidence>
<keyword evidence="4 5" id="KW-0472">Membrane</keyword>
<name>A0A0B2WPJ2_METAS</name>
<feature type="transmembrane region" description="Helical" evidence="5">
    <location>
        <begin position="343"/>
        <end position="363"/>
    </location>
</feature>
<dbReference type="STRING" id="1081103.A0A0B2WPJ2"/>
<dbReference type="GO" id="GO:0016020">
    <property type="term" value="C:membrane"/>
    <property type="evidence" value="ECO:0007669"/>
    <property type="project" value="UniProtKB-SubCell"/>
</dbReference>
<feature type="transmembrane region" description="Helical" evidence="5">
    <location>
        <begin position="142"/>
        <end position="161"/>
    </location>
</feature>
<keyword evidence="2 5" id="KW-0812">Transmembrane</keyword>
<sequence>MCAYLPIRGSIFQLARRFVDPALGFAMGWTYLYAGIMLVCVEYSAVATVMQYWNQSIDPAVWIAMAMAICIFLNVMPVKFRHWKDGNAMHSYYAEGAAGLFLGWWKAILYAGFTISGPDLIALGMGEIQNPRRTIPRVAKLVFYRVVGLYVTGALAVGILCSSRDERLMGAIEDHVAGSAASSWVIGIQNLGITGLPDLINAVILLSGMSCGKAYLYSSSRTLYGLARANQAPKFLVRCTKAGVPIYCVALVSLVTCITLLVTANSAVEVFNWSADLTTTGLIATYTSMLVVFVFWYRERSRQNLQSSALPYVAPFQPYWAFSALVVGVAALVFIGFDPFAPFKARGFITGYSCIFYTAVLYFGRKVLRGTSIVGPGAADLLSGKAEVDEECRVWEEGGVEENYKARLMEMPFWRKVLGETVAVDDTWKWRRTGGQGQNSYIGSKT</sequence>